<reference evidence="1 2" key="2">
    <citation type="journal article" date="2017" name="Front. Plant Sci.">
        <title>Gene Classification and Mining of Molecular Markers Useful in Red Clover (Trifolium pratense) Breeding.</title>
        <authorList>
            <person name="Istvanek J."/>
            <person name="Dluhosova J."/>
            <person name="Dluhos P."/>
            <person name="Patkova L."/>
            <person name="Nedelnik J."/>
            <person name="Repkova J."/>
        </authorList>
    </citation>
    <scope>NUCLEOTIDE SEQUENCE [LARGE SCALE GENOMIC DNA]</scope>
    <source>
        <strain evidence="2">cv. Tatra</strain>
        <tissue evidence="1">Young leaves</tissue>
    </source>
</reference>
<gene>
    <name evidence="1" type="ORF">L195_g051515</name>
</gene>
<dbReference type="ExpressionAtlas" id="A0A2K3JZY5">
    <property type="expression patterns" value="baseline"/>
</dbReference>
<feature type="non-terminal residue" evidence="1">
    <location>
        <position position="1"/>
    </location>
</feature>
<dbReference type="GO" id="GO:0005739">
    <property type="term" value="C:mitochondrion"/>
    <property type="evidence" value="ECO:0007669"/>
    <property type="project" value="TreeGrafter"/>
</dbReference>
<dbReference type="PANTHER" id="PTHR47868:SF2">
    <property type="entry name" value="OS05G0457700 PROTEIN"/>
    <property type="match status" value="1"/>
</dbReference>
<protein>
    <submittedName>
        <fullName evidence="1">Uncharacterized protein</fullName>
    </submittedName>
</protein>
<comment type="caution">
    <text evidence="1">The sequence shown here is derived from an EMBL/GenBank/DDBJ whole genome shotgun (WGS) entry which is preliminary data.</text>
</comment>
<evidence type="ECO:0000313" key="1">
    <source>
        <dbReference type="EMBL" id="PNX59625.1"/>
    </source>
</evidence>
<name>A0A2K3JZY5_TRIPR</name>
<dbReference type="Proteomes" id="UP000236291">
    <property type="component" value="Unassembled WGS sequence"/>
</dbReference>
<dbReference type="PANTHER" id="PTHR47868">
    <property type="entry name" value="OS05G0457700 PROTEIN"/>
    <property type="match status" value="1"/>
</dbReference>
<accession>A0A2K3JZY5</accession>
<dbReference type="EMBL" id="ASHM01081112">
    <property type="protein sequence ID" value="PNX59625.1"/>
    <property type="molecule type" value="Genomic_DNA"/>
</dbReference>
<organism evidence="1 2">
    <name type="scientific">Trifolium pratense</name>
    <name type="common">Red clover</name>
    <dbReference type="NCBI Taxonomy" id="57577"/>
    <lineage>
        <taxon>Eukaryota</taxon>
        <taxon>Viridiplantae</taxon>
        <taxon>Streptophyta</taxon>
        <taxon>Embryophyta</taxon>
        <taxon>Tracheophyta</taxon>
        <taxon>Spermatophyta</taxon>
        <taxon>Magnoliopsida</taxon>
        <taxon>eudicotyledons</taxon>
        <taxon>Gunneridae</taxon>
        <taxon>Pentapetalae</taxon>
        <taxon>rosids</taxon>
        <taxon>fabids</taxon>
        <taxon>Fabales</taxon>
        <taxon>Fabaceae</taxon>
        <taxon>Papilionoideae</taxon>
        <taxon>50 kb inversion clade</taxon>
        <taxon>NPAAA clade</taxon>
        <taxon>Hologalegina</taxon>
        <taxon>IRL clade</taxon>
        <taxon>Trifolieae</taxon>
        <taxon>Trifolium</taxon>
    </lineage>
</organism>
<proteinExistence type="predicted"/>
<evidence type="ECO:0000313" key="2">
    <source>
        <dbReference type="Proteomes" id="UP000236291"/>
    </source>
</evidence>
<dbReference type="AlphaFoldDB" id="A0A2K3JZY5"/>
<sequence>ALVALGWGTICPCLGCPTLRLALLDAIVALGWGTICGGGATDSLAHYKLSSAISYASQDDMASAVGDKCTALAEKELTEDFEALNVRARVLKGLIELVKGDIKLAEPFFDQSLHNKPCDSIFFSTLDCAYCFLLHLKDLQVISVYPLNL</sequence>
<reference evidence="1 2" key="1">
    <citation type="journal article" date="2014" name="Am. J. Bot.">
        <title>Genome assembly and annotation for red clover (Trifolium pratense; Fabaceae).</title>
        <authorList>
            <person name="Istvanek J."/>
            <person name="Jaros M."/>
            <person name="Krenek A."/>
            <person name="Repkova J."/>
        </authorList>
    </citation>
    <scope>NUCLEOTIDE SEQUENCE [LARGE SCALE GENOMIC DNA]</scope>
    <source>
        <strain evidence="2">cv. Tatra</strain>
        <tissue evidence="1">Young leaves</tissue>
    </source>
</reference>